<comment type="similarity">
    <text evidence="2 6">Belongs to the clathrin light chain family.</text>
</comment>
<keyword evidence="3 6" id="KW-0472">Membrane</keyword>
<evidence type="ECO:0000313" key="9">
    <source>
        <dbReference type="EMBL" id="KAK3864456.1"/>
    </source>
</evidence>
<dbReference type="GO" id="GO:0006886">
    <property type="term" value="P:intracellular protein transport"/>
    <property type="evidence" value="ECO:0007669"/>
    <property type="project" value="InterPro"/>
</dbReference>
<dbReference type="InterPro" id="IPR000996">
    <property type="entry name" value="Clathrin_L-chain"/>
</dbReference>
<dbReference type="EMBL" id="JAWQEG010003791">
    <property type="protein sequence ID" value="KAK3864456.1"/>
    <property type="molecule type" value="Genomic_DNA"/>
</dbReference>
<keyword evidence="10" id="KW-1185">Reference proteome</keyword>
<protein>
    <recommendedName>
        <fullName evidence="6">Clathrin light chain</fullName>
    </recommendedName>
</protein>
<feature type="coiled-coil region" evidence="7">
    <location>
        <begin position="206"/>
        <end position="249"/>
    </location>
</feature>
<evidence type="ECO:0000256" key="5">
    <source>
        <dbReference type="ARBA" id="ARBA00023329"/>
    </source>
</evidence>
<dbReference type="GO" id="GO:0030130">
    <property type="term" value="C:clathrin coat of trans-Golgi network vesicle"/>
    <property type="evidence" value="ECO:0007669"/>
    <property type="project" value="InterPro"/>
</dbReference>
<evidence type="ECO:0000256" key="7">
    <source>
        <dbReference type="SAM" id="Coils"/>
    </source>
</evidence>
<comment type="subcellular location">
    <subcellularLocation>
        <location evidence="1 6">Cytoplasmic vesicle membrane</location>
        <topology evidence="1 6">Peripheral membrane protein</topology>
        <orientation evidence="1 6">Cytoplasmic side</orientation>
    </subcellularLocation>
    <subcellularLocation>
        <location evidence="6">Membrane</location>
        <location evidence="6">Coated pit</location>
        <topology evidence="6">Peripheral membrane protein</topology>
        <orientation evidence="6">Cytoplasmic side</orientation>
    </subcellularLocation>
    <text evidence="6">Cytoplasmic face of coated pits and vesicles.</text>
</comment>
<dbReference type="GO" id="GO:0072583">
    <property type="term" value="P:clathrin-dependent endocytosis"/>
    <property type="evidence" value="ECO:0007669"/>
    <property type="project" value="TreeGrafter"/>
</dbReference>
<sequence length="301" mass="32923">MHDISLLFAPALDSSRMLDGILVWWYKVQRMDGFGDSFVPPTEGGTEVDPAAEFLAREQDQLAGLDDDIVPTTEAVNAEESQPPQPDLNGEADLFGGAPPAPDLDSFEMLGGDEMPQGAQAEAPPAEAAEPVADAVPDYSGFGAEFGGASEDAVDSGGDAILGETAPVATSPIPPVARSPVPPVVREEPEKIKLWREQQRVRLEEKDEAEELNKDSLMERAKKELEDWYKQHEEQVAKTRQANRSAEKELVADTCKMEPGTEWERIAKLCNFNPKTSKSSRDISRMRSIILQVKQNPPVKA</sequence>
<evidence type="ECO:0000256" key="4">
    <source>
        <dbReference type="ARBA" id="ARBA00023176"/>
    </source>
</evidence>
<feature type="region of interest" description="Disordered" evidence="8">
    <location>
        <begin position="76"/>
        <end position="102"/>
    </location>
</feature>
<evidence type="ECO:0000256" key="6">
    <source>
        <dbReference type="RuleBase" id="RU363137"/>
    </source>
</evidence>
<feature type="region of interest" description="Disordered" evidence="8">
    <location>
        <begin position="165"/>
        <end position="184"/>
    </location>
</feature>
<dbReference type="Proteomes" id="UP001286313">
    <property type="component" value="Unassembled WGS sequence"/>
</dbReference>
<evidence type="ECO:0000256" key="1">
    <source>
        <dbReference type="ARBA" id="ARBA00004180"/>
    </source>
</evidence>
<organism evidence="9 10">
    <name type="scientific">Petrolisthes cinctipes</name>
    <name type="common">Flat porcelain crab</name>
    <dbReference type="NCBI Taxonomy" id="88211"/>
    <lineage>
        <taxon>Eukaryota</taxon>
        <taxon>Metazoa</taxon>
        <taxon>Ecdysozoa</taxon>
        <taxon>Arthropoda</taxon>
        <taxon>Crustacea</taxon>
        <taxon>Multicrustacea</taxon>
        <taxon>Malacostraca</taxon>
        <taxon>Eumalacostraca</taxon>
        <taxon>Eucarida</taxon>
        <taxon>Decapoda</taxon>
        <taxon>Pleocyemata</taxon>
        <taxon>Anomura</taxon>
        <taxon>Galatheoidea</taxon>
        <taxon>Porcellanidae</taxon>
        <taxon>Petrolisthes</taxon>
    </lineage>
</organism>
<evidence type="ECO:0000256" key="8">
    <source>
        <dbReference type="SAM" id="MobiDB-lite"/>
    </source>
</evidence>
<comment type="function">
    <text evidence="6">Clathrin is the major protein of the polyhedral coat of coated pits and vesicles.</text>
</comment>
<comment type="caution">
    <text evidence="9">The sequence shown here is derived from an EMBL/GenBank/DDBJ whole genome shotgun (WGS) entry which is preliminary data.</text>
</comment>
<evidence type="ECO:0000256" key="3">
    <source>
        <dbReference type="ARBA" id="ARBA00023136"/>
    </source>
</evidence>
<dbReference type="GO" id="GO:0032050">
    <property type="term" value="F:clathrin heavy chain binding"/>
    <property type="evidence" value="ECO:0007669"/>
    <property type="project" value="TreeGrafter"/>
</dbReference>
<evidence type="ECO:0000313" key="10">
    <source>
        <dbReference type="Proteomes" id="UP001286313"/>
    </source>
</evidence>
<proteinExistence type="inferred from homology"/>
<dbReference type="GO" id="GO:0030132">
    <property type="term" value="C:clathrin coat of coated pit"/>
    <property type="evidence" value="ECO:0007669"/>
    <property type="project" value="InterPro"/>
</dbReference>
<gene>
    <name evidence="9" type="ORF">Pcinc_029865</name>
</gene>
<dbReference type="GO" id="GO:0099631">
    <property type="term" value="C:postsynaptic endocytic zone cytoplasmic component"/>
    <property type="evidence" value="ECO:0007669"/>
    <property type="project" value="TreeGrafter"/>
</dbReference>
<name>A0AAE1K3E4_PETCI</name>
<dbReference type="AlphaFoldDB" id="A0AAE1K3E4"/>
<keyword evidence="5 6" id="KW-0968">Cytoplasmic vesicle</keyword>
<dbReference type="GO" id="GO:0030672">
    <property type="term" value="C:synaptic vesicle membrane"/>
    <property type="evidence" value="ECO:0007669"/>
    <property type="project" value="TreeGrafter"/>
</dbReference>
<feature type="compositionally biased region" description="Pro residues" evidence="8">
    <location>
        <begin position="172"/>
        <end position="183"/>
    </location>
</feature>
<reference evidence="9" key="1">
    <citation type="submission" date="2023-10" db="EMBL/GenBank/DDBJ databases">
        <title>Genome assemblies of two species of porcelain crab, Petrolisthes cinctipes and Petrolisthes manimaculis (Anomura: Porcellanidae).</title>
        <authorList>
            <person name="Angst P."/>
        </authorList>
    </citation>
    <scope>NUCLEOTIDE SEQUENCE</scope>
    <source>
        <strain evidence="9">PB745_01</strain>
        <tissue evidence="9">Gill</tissue>
    </source>
</reference>
<keyword evidence="4 6" id="KW-0168">Coated pit</keyword>
<keyword evidence="7" id="KW-0175">Coiled coil</keyword>
<accession>A0AAE1K3E4</accession>
<dbReference type="GO" id="GO:0005198">
    <property type="term" value="F:structural molecule activity"/>
    <property type="evidence" value="ECO:0007669"/>
    <property type="project" value="InterPro"/>
</dbReference>
<evidence type="ECO:0000256" key="2">
    <source>
        <dbReference type="ARBA" id="ARBA00005263"/>
    </source>
</evidence>
<dbReference type="Pfam" id="PF01086">
    <property type="entry name" value="Clathrin_lg_ch"/>
    <property type="match status" value="1"/>
</dbReference>
<dbReference type="PANTHER" id="PTHR10639">
    <property type="entry name" value="CLATHRIN LIGHT CHAIN"/>
    <property type="match status" value="1"/>
</dbReference>
<dbReference type="PANTHER" id="PTHR10639:SF7">
    <property type="entry name" value="CLATHRIN LIGHT CHAIN"/>
    <property type="match status" value="1"/>
</dbReference>